<feature type="region of interest" description="Disordered" evidence="4">
    <location>
        <begin position="401"/>
        <end position="458"/>
    </location>
</feature>
<dbReference type="GO" id="GO:0042301">
    <property type="term" value="F:phosphate ion binding"/>
    <property type="evidence" value="ECO:0007669"/>
    <property type="project" value="InterPro"/>
</dbReference>
<evidence type="ECO:0000256" key="5">
    <source>
        <dbReference type="SAM" id="Phobius"/>
    </source>
</evidence>
<sequence length="527" mass="54965">MNIRRTVVKSARASLALLLTGIIVSGGSTAALAVDYVPISGAGSSWSANAIDQWRRNVKQYGMSVNYASTGSVDGRNQFKGGTVDYGVSETPYGLTDNGVLDELPTRPFVYIPIVAGGTAFMYNLTSGGTAITNLRLSGDVVTKMFTGVITKWNDPLIKADNPGLTLPDRAVVPVVRSDGSGSTAQFTLWMATKYKSLWDSYCDKVGRDECGQTSFFPTSSGMVAQPNSQGVSGYVAQKANEGTITYVEYSYALKTGFPVAKVLNDGGYYVEPTASNVAVGLLGAKINQDKTSKMYLTQELGGVYNNKDTRAYPLSSYSYMIVPTTEQASFTAAKGGTLSAFANYFLCEGQQQAEVLGYSPLPVNLVKVGLEQVTKIPGADVASINIAKCNNPTFSASGENTLAKNAPMPDPCDKKGAEQCTTGTGGASETSTGGTVVETTGTDTTGGATGTGTTGGMLGGTMGTGPTQCDADTGTCSSIKAVPVATTSMGWAATNWIILSVIIILVLVVVVPPVLVTYAARKVRSS</sequence>
<dbReference type="Pfam" id="PF12849">
    <property type="entry name" value="PBP_like_2"/>
    <property type="match status" value="1"/>
</dbReference>
<proteinExistence type="inferred from homology"/>
<feature type="compositionally biased region" description="Low complexity" evidence="4">
    <location>
        <begin position="428"/>
        <end position="447"/>
    </location>
</feature>
<evidence type="ECO:0000313" key="7">
    <source>
        <dbReference type="EMBL" id="CAB4861052.1"/>
    </source>
</evidence>
<dbReference type="AlphaFoldDB" id="A0A6J7CR05"/>
<dbReference type="NCBIfam" id="TIGR00975">
    <property type="entry name" value="3a0107s03"/>
    <property type="match status" value="1"/>
</dbReference>
<evidence type="ECO:0000256" key="4">
    <source>
        <dbReference type="SAM" id="MobiDB-lite"/>
    </source>
</evidence>
<dbReference type="CDD" id="cd13565">
    <property type="entry name" value="PBP2_PstS"/>
    <property type="match status" value="1"/>
</dbReference>
<dbReference type="PANTHER" id="PTHR42996:SF1">
    <property type="entry name" value="PHOSPHATE-BINDING PROTEIN PSTS"/>
    <property type="match status" value="1"/>
</dbReference>
<feature type="transmembrane region" description="Helical" evidence="5">
    <location>
        <begin position="497"/>
        <end position="521"/>
    </location>
</feature>
<gene>
    <name evidence="7" type="ORF">UFOPK3364_00250</name>
</gene>
<evidence type="ECO:0000256" key="2">
    <source>
        <dbReference type="ARBA" id="ARBA00022448"/>
    </source>
</evidence>
<feature type="compositionally biased region" description="Gly residues" evidence="4">
    <location>
        <begin position="448"/>
        <end position="458"/>
    </location>
</feature>
<dbReference type="PANTHER" id="PTHR42996">
    <property type="entry name" value="PHOSPHATE-BINDING PROTEIN PSTS"/>
    <property type="match status" value="1"/>
</dbReference>
<evidence type="ECO:0000259" key="6">
    <source>
        <dbReference type="Pfam" id="PF12849"/>
    </source>
</evidence>
<comment type="similarity">
    <text evidence="1">Belongs to the PstS family.</text>
</comment>
<accession>A0A6J7CR05</accession>
<name>A0A6J7CR05_9ZZZZ</name>
<keyword evidence="5" id="KW-0472">Membrane</keyword>
<keyword evidence="2" id="KW-0813">Transport</keyword>
<dbReference type="GO" id="GO:0043190">
    <property type="term" value="C:ATP-binding cassette (ABC) transporter complex"/>
    <property type="evidence" value="ECO:0007669"/>
    <property type="project" value="InterPro"/>
</dbReference>
<dbReference type="Gene3D" id="3.40.190.10">
    <property type="entry name" value="Periplasmic binding protein-like II"/>
    <property type="match status" value="2"/>
</dbReference>
<keyword evidence="3" id="KW-0592">Phosphate transport</keyword>
<keyword evidence="5" id="KW-1133">Transmembrane helix</keyword>
<dbReference type="SUPFAM" id="SSF53850">
    <property type="entry name" value="Periplasmic binding protein-like II"/>
    <property type="match status" value="1"/>
</dbReference>
<reference evidence="7" key="1">
    <citation type="submission" date="2020-05" db="EMBL/GenBank/DDBJ databases">
        <authorList>
            <person name="Chiriac C."/>
            <person name="Salcher M."/>
            <person name="Ghai R."/>
            <person name="Kavagutti S V."/>
        </authorList>
    </citation>
    <scope>NUCLEOTIDE SEQUENCE</scope>
</reference>
<keyword evidence="5" id="KW-0812">Transmembrane</keyword>
<dbReference type="GO" id="GO:0035435">
    <property type="term" value="P:phosphate ion transmembrane transport"/>
    <property type="evidence" value="ECO:0007669"/>
    <property type="project" value="InterPro"/>
</dbReference>
<evidence type="ECO:0000256" key="1">
    <source>
        <dbReference type="ARBA" id="ARBA00008725"/>
    </source>
</evidence>
<protein>
    <submittedName>
        <fullName evidence="7">Unannotated protein</fullName>
    </submittedName>
</protein>
<dbReference type="InterPro" id="IPR024370">
    <property type="entry name" value="PBP_domain"/>
</dbReference>
<dbReference type="InterPro" id="IPR050962">
    <property type="entry name" value="Phosphate-bind_PstS"/>
</dbReference>
<dbReference type="EMBL" id="CAFBLO010000013">
    <property type="protein sequence ID" value="CAB4861052.1"/>
    <property type="molecule type" value="Genomic_DNA"/>
</dbReference>
<organism evidence="7">
    <name type="scientific">freshwater metagenome</name>
    <dbReference type="NCBI Taxonomy" id="449393"/>
    <lineage>
        <taxon>unclassified sequences</taxon>
        <taxon>metagenomes</taxon>
        <taxon>ecological metagenomes</taxon>
    </lineage>
</organism>
<feature type="domain" description="PBP" evidence="6">
    <location>
        <begin position="38"/>
        <end position="348"/>
    </location>
</feature>
<evidence type="ECO:0000256" key="3">
    <source>
        <dbReference type="ARBA" id="ARBA00022592"/>
    </source>
</evidence>
<dbReference type="InterPro" id="IPR005673">
    <property type="entry name" value="ABC_phos-bd_PstS"/>
</dbReference>